<dbReference type="OrthoDB" id="415691at2759"/>
<reference evidence="2 3" key="1">
    <citation type="journal article" date="2007" name="Proc. Natl. Acad. Sci. U.S.A.">
        <title>The tiny eukaryote Ostreococcus provides genomic insights into the paradox of plankton speciation.</title>
        <authorList>
            <person name="Palenik B."/>
            <person name="Grimwood J."/>
            <person name="Aerts A."/>
            <person name="Rouze P."/>
            <person name="Salamov A."/>
            <person name="Putnam N."/>
            <person name="Dupont C."/>
            <person name="Jorgensen R."/>
            <person name="Derelle E."/>
            <person name="Rombauts S."/>
            <person name="Zhou K."/>
            <person name="Otillar R."/>
            <person name="Merchant S.S."/>
            <person name="Podell S."/>
            <person name="Gaasterland T."/>
            <person name="Napoli C."/>
            <person name="Gendler K."/>
            <person name="Manuell A."/>
            <person name="Tai V."/>
            <person name="Vallon O."/>
            <person name="Piganeau G."/>
            <person name="Jancek S."/>
            <person name="Heijde M."/>
            <person name="Jabbari K."/>
            <person name="Bowler C."/>
            <person name="Lohr M."/>
            <person name="Robbens S."/>
            <person name="Werner G."/>
            <person name="Dubchak I."/>
            <person name="Pazour G.J."/>
            <person name="Ren Q."/>
            <person name="Paulsen I."/>
            <person name="Delwiche C."/>
            <person name="Schmutz J."/>
            <person name="Rokhsar D."/>
            <person name="Van de Peer Y."/>
            <person name="Moreau H."/>
            <person name="Grigoriev I.V."/>
        </authorList>
    </citation>
    <scope>NUCLEOTIDE SEQUENCE [LARGE SCALE GENOMIC DNA]</scope>
    <source>
        <strain evidence="2 3">CCE9901</strain>
    </source>
</reference>
<proteinExistence type="predicted"/>
<feature type="compositionally biased region" description="Basic and acidic residues" evidence="1">
    <location>
        <begin position="79"/>
        <end position="93"/>
    </location>
</feature>
<dbReference type="KEGG" id="olu:OSTLU_93380"/>
<dbReference type="Proteomes" id="UP000001568">
    <property type="component" value="Chromosome 10"/>
</dbReference>
<organism evidence="2 3">
    <name type="scientific">Ostreococcus lucimarinus (strain CCE9901)</name>
    <dbReference type="NCBI Taxonomy" id="436017"/>
    <lineage>
        <taxon>Eukaryota</taxon>
        <taxon>Viridiplantae</taxon>
        <taxon>Chlorophyta</taxon>
        <taxon>Mamiellophyceae</taxon>
        <taxon>Mamiellales</taxon>
        <taxon>Bathycoccaceae</taxon>
        <taxon>Ostreococcus</taxon>
    </lineage>
</organism>
<evidence type="ECO:0000313" key="3">
    <source>
        <dbReference type="Proteomes" id="UP000001568"/>
    </source>
</evidence>
<protein>
    <submittedName>
        <fullName evidence="2">Uncharacterized protein</fullName>
    </submittedName>
</protein>
<dbReference type="GeneID" id="5004176"/>
<dbReference type="EMBL" id="CP000590">
    <property type="protein sequence ID" value="ABO98492.1"/>
    <property type="molecule type" value="Genomic_DNA"/>
</dbReference>
<dbReference type="RefSeq" id="XP_001420199.1">
    <property type="nucleotide sequence ID" value="XM_001420162.1"/>
</dbReference>
<dbReference type="HOGENOM" id="CLU_667912_0_0_1"/>
<dbReference type="eggNOG" id="ENOG502S5DJ">
    <property type="taxonomic scope" value="Eukaryota"/>
</dbReference>
<dbReference type="Gramene" id="ABO98492">
    <property type="protein sequence ID" value="ABO98492"/>
    <property type="gene ID" value="OSTLU_93380"/>
</dbReference>
<dbReference type="AlphaFoldDB" id="A4S435"/>
<gene>
    <name evidence="2" type="ORF">OSTLU_93380</name>
</gene>
<dbReference type="OMA" id="FSVVWYV"/>
<keyword evidence="3" id="KW-1185">Reference proteome</keyword>
<name>A4S435_OSTLU</name>
<evidence type="ECO:0000256" key="1">
    <source>
        <dbReference type="SAM" id="MobiDB-lite"/>
    </source>
</evidence>
<accession>A4S435</accession>
<sequence>MASCATCGTAFASRNALFRHLRRDGPCRAIDDADDASTSSMGARAGVHKTSVARAFDARARGEDGPTLAYASSGRSHKKERDMTKEEVRALNERRRKRAAIRKELRARGGDSSGTAAGDPAADLWLGGLSGSAGTMKGVRQVIWHAMPHNSDLPQPQVKFIKRRGYKVNGEWKAFAFLQCRDADEARVLQAAMNEVSVTLKDGVTSVLKARPAAYKNKTNDAKAAPAAVAPPARALPPGEHPPAREIFMAWTAKDLEQRALARGMTHAALIDEAVASNEAASYVNLRGVAVDSAATQRLKDELLRSKWPARSHRRGVKSDGYIVLKRELSPNDPYAKLKDACERLMRTVDETFPYDSLAITKNFISSAHLDKDDKSHQYSMSFGTFTGGGELCVESKDGKTRWMIDTRERLARFDGRSVHWVRGYSGDRFSVVWYVNRESYFTPQRYDVDETFVGVDSSSSRCVVQ</sequence>
<evidence type="ECO:0000313" key="2">
    <source>
        <dbReference type="EMBL" id="ABO98492.1"/>
    </source>
</evidence>
<feature type="region of interest" description="Disordered" evidence="1">
    <location>
        <begin position="64"/>
        <end position="118"/>
    </location>
</feature>